<dbReference type="GO" id="GO:0016998">
    <property type="term" value="P:cell wall macromolecule catabolic process"/>
    <property type="evidence" value="ECO:0007669"/>
    <property type="project" value="InterPro"/>
</dbReference>
<dbReference type="GO" id="GO:0003796">
    <property type="term" value="F:lysozyme activity"/>
    <property type="evidence" value="ECO:0007669"/>
    <property type="project" value="InterPro"/>
</dbReference>
<dbReference type="PROSITE" id="PS51904">
    <property type="entry name" value="GLYCOSYL_HYDROL_F25_2"/>
    <property type="match status" value="1"/>
</dbReference>
<protein>
    <submittedName>
        <fullName evidence="3">Glycoside hydrolase family 25</fullName>
    </submittedName>
</protein>
<keyword evidence="3" id="KW-0378">Hydrolase</keyword>
<proteinExistence type="inferred from homology"/>
<dbReference type="GO" id="GO:0009253">
    <property type="term" value="P:peptidoglycan catabolic process"/>
    <property type="evidence" value="ECO:0007669"/>
    <property type="project" value="InterPro"/>
</dbReference>
<dbReference type="SUPFAM" id="SSF51445">
    <property type="entry name" value="(Trans)glycosidases"/>
    <property type="match status" value="1"/>
</dbReference>
<comment type="caution">
    <text evidence="3">The sequence shown here is derived from an EMBL/GenBank/DDBJ whole genome shotgun (WGS) entry which is preliminary data.</text>
</comment>
<dbReference type="InterPro" id="IPR002053">
    <property type="entry name" value="Glyco_hydro_25"/>
</dbReference>
<evidence type="ECO:0000256" key="1">
    <source>
        <dbReference type="ARBA" id="ARBA00010646"/>
    </source>
</evidence>
<evidence type="ECO:0000259" key="2">
    <source>
        <dbReference type="Pfam" id="PF07833"/>
    </source>
</evidence>
<dbReference type="CDD" id="cd06523">
    <property type="entry name" value="GH25_PlyB-like"/>
    <property type="match status" value="1"/>
</dbReference>
<organism evidence="3 4">
    <name type="scientific">Paratissierella segnis</name>
    <dbReference type="NCBI Taxonomy" id="2763679"/>
    <lineage>
        <taxon>Bacteria</taxon>
        <taxon>Bacillati</taxon>
        <taxon>Bacillota</taxon>
        <taxon>Tissierellia</taxon>
        <taxon>Tissierellales</taxon>
        <taxon>Tissierellaceae</taxon>
        <taxon>Paratissierella</taxon>
    </lineage>
</organism>
<dbReference type="Proteomes" id="UP000601171">
    <property type="component" value="Unassembled WGS sequence"/>
</dbReference>
<dbReference type="SUPFAM" id="SSF55383">
    <property type="entry name" value="Copper amine oxidase, domain N"/>
    <property type="match status" value="1"/>
</dbReference>
<sequence length="258" mass="29583">MIIDISHHQDPKSMNYDKLAKQVDLAIIRTQYGSRTLDRHYKTHHREFQKRGVPTACYAWVRGVSLNDMRVEARDFYNRTKDLNPCFWFLDVEEKSMGNMRAGISAYVDELRKLGAKKIGIYIAHHLYKQFNLNLSEVDAVWIPRYGTNNGKPQTKPAYPCDIWQYTSVGRLPGYSGNLDLNKLTGTKPLEFFTGKEKRTSTVDVLVNGKNIKLKGYLKNGTNYMKVGDLDVPLRDVAELLGFKVGWNDKTKQVTIDG</sequence>
<dbReference type="Gene3D" id="3.30.457.10">
    <property type="entry name" value="Copper amine oxidase-like, N-terminal domain"/>
    <property type="match status" value="1"/>
</dbReference>
<gene>
    <name evidence="3" type="ORF">H8707_07635</name>
</gene>
<dbReference type="Pfam" id="PF07833">
    <property type="entry name" value="Cu_amine_oxidN1"/>
    <property type="match status" value="1"/>
</dbReference>
<name>A0A926EV61_9FIRM</name>
<dbReference type="InterPro" id="IPR012854">
    <property type="entry name" value="Cu_amine_oxidase-like_N"/>
</dbReference>
<reference evidence="3" key="1">
    <citation type="submission" date="2020-08" db="EMBL/GenBank/DDBJ databases">
        <title>Genome public.</title>
        <authorList>
            <person name="Liu C."/>
            <person name="Sun Q."/>
        </authorList>
    </citation>
    <scope>NUCLEOTIDE SEQUENCE</scope>
    <source>
        <strain evidence="3">BX21</strain>
    </source>
</reference>
<comment type="similarity">
    <text evidence="1">Belongs to the glycosyl hydrolase 25 family.</text>
</comment>
<feature type="domain" description="Copper amine oxidase-like N-terminal" evidence="2">
    <location>
        <begin position="222"/>
        <end position="256"/>
    </location>
</feature>
<evidence type="ECO:0000313" key="4">
    <source>
        <dbReference type="Proteomes" id="UP000601171"/>
    </source>
</evidence>
<dbReference type="GO" id="GO:0016052">
    <property type="term" value="P:carbohydrate catabolic process"/>
    <property type="evidence" value="ECO:0007669"/>
    <property type="project" value="TreeGrafter"/>
</dbReference>
<keyword evidence="4" id="KW-1185">Reference proteome</keyword>
<dbReference type="InterPro" id="IPR017853">
    <property type="entry name" value="GH"/>
</dbReference>
<dbReference type="InterPro" id="IPR036582">
    <property type="entry name" value="Mao_N_sf"/>
</dbReference>
<dbReference type="EMBL" id="JACRTG010000018">
    <property type="protein sequence ID" value="MBC8588107.1"/>
    <property type="molecule type" value="Genomic_DNA"/>
</dbReference>
<dbReference type="Gene3D" id="3.20.20.80">
    <property type="entry name" value="Glycosidases"/>
    <property type="match status" value="1"/>
</dbReference>
<accession>A0A926EV61</accession>
<dbReference type="Pfam" id="PF01183">
    <property type="entry name" value="Glyco_hydro_25"/>
    <property type="match status" value="1"/>
</dbReference>
<dbReference type="PANTHER" id="PTHR34135:SF1">
    <property type="entry name" value="GLYCOSYL HYDROLASE FAMILY 25"/>
    <property type="match status" value="1"/>
</dbReference>
<evidence type="ECO:0000313" key="3">
    <source>
        <dbReference type="EMBL" id="MBC8588107.1"/>
    </source>
</evidence>
<dbReference type="PANTHER" id="PTHR34135">
    <property type="entry name" value="LYSOZYME"/>
    <property type="match status" value="1"/>
</dbReference>
<dbReference type="AlphaFoldDB" id="A0A926EV61"/>
<dbReference type="RefSeq" id="WP_262429561.1">
    <property type="nucleotide sequence ID" value="NZ_JACRTG010000018.1"/>
</dbReference>